<dbReference type="GO" id="GO:0006865">
    <property type="term" value="P:amino acid transport"/>
    <property type="evidence" value="ECO:0007669"/>
    <property type="project" value="TreeGrafter"/>
</dbReference>
<organism evidence="5 6">
    <name type="scientific">Corynebacterium heidelbergense</name>
    <dbReference type="NCBI Taxonomy" id="2055947"/>
    <lineage>
        <taxon>Bacteria</taxon>
        <taxon>Bacillati</taxon>
        <taxon>Actinomycetota</taxon>
        <taxon>Actinomycetes</taxon>
        <taxon>Mycobacteriales</taxon>
        <taxon>Corynebacteriaceae</taxon>
        <taxon>Corynebacterium</taxon>
    </lineage>
</organism>
<comment type="similarity">
    <text evidence="1">Belongs to the bacterial solute-binding protein 3 family.</text>
</comment>
<dbReference type="PANTHER" id="PTHR30085:SF6">
    <property type="entry name" value="ABC TRANSPORTER GLUTAMINE-BINDING PROTEIN GLNH"/>
    <property type="match status" value="1"/>
</dbReference>
<evidence type="ECO:0000256" key="3">
    <source>
        <dbReference type="ARBA" id="ARBA00022729"/>
    </source>
</evidence>
<reference evidence="5 6" key="1">
    <citation type="journal article" date="2018" name="Syst. Appl. Microbiol.">
        <title>Corynebacterium heidelbergense sp. nov., isolated from the preen glands of Egyptian geese (Alopochen aegyptiacus).</title>
        <authorList>
            <person name="Braun M.S."/>
            <person name="Wang E."/>
            <person name="Zimmermann S."/>
            <person name="Wink M."/>
        </authorList>
    </citation>
    <scope>NUCLEOTIDE SEQUENCE [LARGE SCALE GENOMIC DNA]</scope>
    <source>
        <strain evidence="5 6">647</strain>
    </source>
</reference>
<dbReference type="EMBL" id="QHCV01000021">
    <property type="protein sequence ID" value="RAV32474.1"/>
    <property type="molecule type" value="Genomic_DNA"/>
</dbReference>
<dbReference type="GO" id="GO:0005576">
    <property type="term" value="C:extracellular region"/>
    <property type="evidence" value="ECO:0007669"/>
    <property type="project" value="TreeGrafter"/>
</dbReference>
<evidence type="ECO:0000313" key="5">
    <source>
        <dbReference type="EMBL" id="RAV32474.1"/>
    </source>
</evidence>
<dbReference type="CDD" id="cd13690">
    <property type="entry name" value="PBP2_GluB"/>
    <property type="match status" value="1"/>
</dbReference>
<evidence type="ECO:0000313" key="6">
    <source>
        <dbReference type="Proteomes" id="UP000251577"/>
    </source>
</evidence>
<dbReference type="GO" id="GO:0030288">
    <property type="term" value="C:outer membrane-bounded periplasmic space"/>
    <property type="evidence" value="ECO:0007669"/>
    <property type="project" value="TreeGrafter"/>
</dbReference>
<dbReference type="Gene3D" id="3.40.190.10">
    <property type="entry name" value="Periplasmic binding protein-like II"/>
    <property type="match status" value="2"/>
</dbReference>
<dbReference type="RefSeq" id="WP_113630393.1">
    <property type="nucleotide sequence ID" value="NZ_QHCV01000021.1"/>
</dbReference>
<dbReference type="SMART" id="SM00062">
    <property type="entry name" value="PBPb"/>
    <property type="match status" value="1"/>
</dbReference>
<keyword evidence="6" id="KW-1185">Reference proteome</keyword>
<name>A0A364V791_9CORY</name>
<gene>
    <name evidence="5" type="ORF">DLJ54_03220</name>
</gene>
<dbReference type="InterPro" id="IPR051455">
    <property type="entry name" value="Bact_solute-bind_prot3"/>
</dbReference>
<protein>
    <submittedName>
        <fullName evidence="5">Glutamate-binding protein</fullName>
    </submittedName>
</protein>
<dbReference type="Pfam" id="PF00497">
    <property type="entry name" value="SBP_bac_3"/>
    <property type="match status" value="1"/>
</dbReference>
<feature type="domain" description="Solute-binding protein family 3/N-terminal" evidence="4">
    <location>
        <begin position="53"/>
        <end position="286"/>
    </location>
</feature>
<dbReference type="Proteomes" id="UP000251577">
    <property type="component" value="Unassembled WGS sequence"/>
</dbReference>
<dbReference type="PANTHER" id="PTHR30085">
    <property type="entry name" value="AMINO ACID ABC TRANSPORTER PERMEASE"/>
    <property type="match status" value="1"/>
</dbReference>
<sequence>MTYSTHHRSAQRPAAGLLRRVGAALLAACTVLGLAACSGGEPRDLLSSIRDGHVILGTKFDQPGLGVRTPDRDFAGVDTDVSRFVVNYLAHKHGWAEPKITWRETPTAQRETLIDNGEVDMIAATYSINAGRLRAVDFAGPYLLTHQGLLVRNGGKINGLEDMDNSTLLCSVTGSTPAQKVKKALPQVQLQEFDTYSACVEALANGKVDALTTDATILAGFAQQHPGQMRVVELKKPDGKYWTNENYGIGMAKGHPQAVAEVNEALNAMHDTGEYTRIFHRNLGENVDPGKKPAIGDLSFVKT</sequence>
<dbReference type="InterPro" id="IPR001638">
    <property type="entry name" value="Solute-binding_3/MltF_N"/>
</dbReference>
<dbReference type="AlphaFoldDB" id="A0A364V791"/>
<dbReference type="SUPFAM" id="SSF53850">
    <property type="entry name" value="Periplasmic binding protein-like II"/>
    <property type="match status" value="1"/>
</dbReference>
<evidence type="ECO:0000256" key="1">
    <source>
        <dbReference type="ARBA" id="ARBA00010333"/>
    </source>
</evidence>
<accession>A0A364V791</accession>
<keyword evidence="2" id="KW-0813">Transport</keyword>
<evidence type="ECO:0000256" key="2">
    <source>
        <dbReference type="ARBA" id="ARBA00022448"/>
    </source>
</evidence>
<keyword evidence="3" id="KW-0732">Signal</keyword>
<comment type="caution">
    <text evidence="5">The sequence shown here is derived from an EMBL/GenBank/DDBJ whole genome shotgun (WGS) entry which is preliminary data.</text>
</comment>
<proteinExistence type="inferred from homology"/>
<evidence type="ECO:0000259" key="4">
    <source>
        <dbReference type="SMART" id="SM00062"/>
    </source>
</evidence>